<dbReference type="InterPro" id="IPR003373">
    <property type="entry name" value="Fe2_transport_prot-B"/>
</dbReference>
<sequence length="828" mass="92186">MNADTFLVALAGQPNCGKSTVFNALTGASQHVANYPGVTVDKMTGWYRHNGYRVEVVDLPGTYSLTSFSPEERVSRDFILHEKPLVTVNVMDAANLKRCLYLTFQLLEMEIPVVLNLNMMDVVENQGIDIDMEKLSQQLGIPVVPTAMKSGRGKKELRHVIDAMAAARPAVPPLRIDYGEMEPFIREIVDRVASETNLAGSYALRWLAIKLMEGDSEVRRLIQERNPDADPFIAMVDQSRTAFEDRFEEAPEVHIANCRYKAAGEIARACLTRPQGASRPLSDKIDAVVCHRLLGPVILVGVIWLLYYLAIVQGYTITNYTWPLLAKLRSLTEAVMPSPGFIDIPLIREFSLWIVDSVNALLNYIPIFFILFALIAILEDSGYMPRMAFIMDRLFSRYGLHGQSTLPMVLGGIYVGGCAVPGVMSCKGIPDERSRMATILIIPLLNCLAKVPLYVLLINIYFAAHKAWAMFFISTISFLMVLSVSKILTLTVLKDRETAPFVMEMPPYHLPTWRGVLGRAVERVWLFVRKISTIVVAVAVVIFVLLQFPGIGKERMDDYRDRKEKAVAAFYKKIDGTPFHDGLQGERLMELVLYQEAYKNAKMKVRGEDAVAALNADFKARDALFFKIVQPGKDKTAKKAGREFKKLVKARKGLLREMRKERIDQSFLGTAGRWLEPVTRWAGFNWRVNVALLSALAAKESSVATLGALYEQEEEGEALENRMARGEVGFTALHALALMLFMVLYPPCMATSIAVKIQAGSVKWMLFSIGYPMLLGLVVATLVFSLGSVLGLSGLQAMIAFYCLALIITVGMGFFKNDGQSSKIGANP</sequence>
<evidence type="ECO:0000256" key="4">
    <source>
        <dbReference type="ARBA" id="ARBA00022496"/>
    </source>
</evidence>
<feature type="transmembrane region" description="Helical" evidence="16">
    <location>
        <begin position="531"/>
        <end position="552"/>
    </location>
</feature>
<dbReference type="InterPro" id="IPR030389">
    <property type="entry name" value="G_FEOB_dom"/>
</dbReference>
<feature type="transmembrane region" description="Helical" evidence="16">
    <location>
        <begin position="436"/>
        <end position="457"/>
    </location>
</feature>
<evidence type="ECO:0000256" key="14">
    <source>
        <dbReference type="PIRSR" id="PIRSR603373-1"/>
    </source>
</evidence>
<dbReference type="Pfam" id="PF07664">
    <property type="entry name" value="FeoB_C"/>
    <property type="match status" value="1"/>
</dbReference>
<dbReference type="GO" id="GO:0046872">
    <property type="term" value="F:metal ion binding"/>
    <property type="evidence" value="ECO:0007669"/>
    <property type="project" value="UniProtKB-KW"/>
</dbReference>
<evidence type="ECO:0000256" key="6">
    <source>
        <dbReference type="ARBA" id="ARBA00022692"/>
    </source>
</evidence>
<feature type="transmembrane region" description="Helical" evidence="16">
    <location>
        <begin position="766"/>
        <end position="789"/>
    </location>
</feature>
<feature type="transmembrane region" description="Helical" evidence="16">
    <location>
        <begin position="795"/>
        <end position="815"/>
    </location>
</feature>
<dbReference type="EMBL" id="AP021879">
    <property type="protein sequence ID" value="BBO90521.1"/>
    <property type="molecule type" value="Genomic_DNA"/>
</dbReference>
<protein>
    <recommendedName>
        <fullName evidence="13 16">Ferrous iron transport protein B</fullName>
    </recommendedName>
</protein>
<dbReference type="GO" id="GO:0005525">
    <property type="term" value="F:GTP binding"/>
    <property type="evidence" value="ECO:0007669"/>
    <property type="project" value="UniProtKB-KW"/>
</dbReference>
<feature type="transmembrane region" description="Helical" evidence="16">
    <location>
        <begin position="293"/>
        <end position="315"/>
    </location>
</feature>
<keyword evidence="5" id="KW-0997">Cell inner membrane</keyword>
<evidence type="ECO:0000256" key="1">
    <source>
        <dbReference type="ARBA" id="ARBA00004429"/>
    </source>
</evidence>
<dbReference type="InterPro" id="IPR011640">
    <property type="entry name" value="Fe2_transport_prot_B_C"/>
</dbReference>
<feature type="transmembrane region" description="Helical" evidence="16">
    <location>
        <begin position="730"/>
        <end position="754"/>
    </location>
</feature>
<dbReference type="Pfam" id="PF02421">
    <property type="entry name" value="FeoB_N"/>
    <property type="match status" value="1"/>
</dbReference>
<feature type="domain" description="FeoB-type G" evidence="17">
    <location>
        <begin position="5"/>
        <end position="167"/>
    </location>
</feature>
<feature type="transmembrane region" description="Helical" evidence="16">
    <location>
        <begin position="361"/>
        <end position="383"/>
    </location>
</feature>
<feature type="transmembrane region" description="Helical" evidence="16">
    <location>
        <begin position="404"/>
        <end position="424"/>
    </location>
</feature>
<dbReference type="PRINTS" id="PR00326">
    <property type="entry name" value="GTP1OBG"/>
</dbReference>
<reference evidence="18 19" key="1">
    <citation type="submission" date="2019-11" db="EMBL/GenBank/DDBJ databases">
        <title>Comparative genomics of hydrocarbon-degrading Desulfosarcina strains.</title>
        <authorList>
            <person name="Watanabe M."/>
            <person name="Kojima H."/>
            <person name="Fukui M."/>
        </authorList>
    </citation>
    <scope>NUCLEOTIDE SEQUENCE [LARGE SCALE GENOMIC DNA]</scope>
    <source>
        <strain evidence="19">oXyS1</strain>
    </source>
</reference>
<keyword evidence="9 16" id="KW-0408">Iron</keyword>
<evidence type="ECO:0000256" key="3">
    <source>
        <dbReference type="ARBA" id="ARBA00022475"/>
    </source>
</evidence>
<dbReference type="SUPFAM" id="SSF52540">
    <property type="entry name" value="P-loop containing nucleoside triphosphate hydrolases"/>
    <property type="match status" value="1"/>
</dbReference>
<evidence type="ECO:0000259" key="17">
    <source>
        <dbReference type="PROSITE" id="PS51711"/>
    </source>
</evidence>
<keyword evidence="11 14" id="KW-0342">GTP-binding</keyword>
<feature type="binding site" evidence="15">
    <location>
        <position position="27"/>
    </location>
    <ligand>
        <name>Mg(2+)</name>
        <dbReference type="ChEBI" id="CHEBI:18420"/>
        <label>2</label>
    </ligand>
</feature>
<proteinExistence type="inferred from homology"/>
<evidence type="ECO:0000313" key="18">
    <source>
        <dbReference type="EMBL" id="BBO90521.1"/>
    </source>
</evidence>
<dbReference type="InterPro" id="IPR041069">
    <property type="entry name" value="FeoB_Cyto"/>
</dbReference>
<keyword evidence="12 16" id="KW-0472">Membrane</keyword>
<evidence type="ECO:0000256" key="16">
    <source>
        <dbReference type="RuleBase" id="RU362098"/>
    </source>
</evidence>
<dbReference type="PROSITE" id="PS51711">
    <property type="entry name" value="G_FEOB"/>
    <property type="match status" value="1"/>
</dbReference>
<evidence type="ECO:0000256" key="7">
    <source>
        <dbReference type="ARBA" id="ARBA00022741"/>
    </source>
</evidence>
<organism evidence="18 19">
    <name type="scientific">Desulfosarcina ovata subsp. ovata</name>
    <dbReference type="NCBI Taxonomy" id="2752305"/>
    <lineage>
        <taxon>Bacteria</taxon>
        <taxon>Pseudomonadati</taxon>
        <taxon>Thermodesulfobacteriota</taxon>
        <taxon>Desulfobacteria</taxon>
        <taxon>Desulfobacterales</taxon>
        <taxon>Desulfosarcinaceae</taxon>
        <taxon>Desulfosarcina</taxon>
    </lineage>
</organism>
<comment type="subcellular location">
    <subcellularLocation>
        <location evidence="1 16">Cell inner membrane</location>
        <topology evidence="1 16">Multi-pass membrane protein</topology>
    </subcellularLocation>
</comment>
<keyword evidence="10" id="KW-0406">Ion transport</keyword>
<dbReference type="InterPro" id="IPR005225">
    <property type="entry name" value="Small_GTP-bd"/>
</dbReference>
<keyword evidence="19" id="KW-1185">Reference proteome</keyword>
<keyword evidence="15" id="KW-0460">Magnesium</keyword>
<dbReference type="CDD" id="cd01879">
    <property type="entry name" value="FeoB"/>
    <property type="match status" value="1"/>
</dbReference>
<evidence type="ECO:0000313" key="19">
    <source>
        <dbReference type="Proteomes" id="UP000422108"/>
    </source>
</evidence>
<dbReference type="InterPro" id="IPR006073">
    <property type="entry name" value="GTP-bd"/>
</dbReference>
<dbReference type="GO" id="GO:0015093">
    <property type="term" value="F:ferrous iron transmembrane transporter activity"/>
    <property type="evidence" value="ECO:0007669"/>
    <property type="project" value="UniProtKB-UniRule"/>
</dbReference>
<dbReference type="InterPro" id="IPR027417">
    <property type="entry name" value="P-loop_NTPase"/>
</dbReference>
<evidence type="ECO:0000256" key="10">
    <source>
        <dbReference type="ARBA" id="ARBA00023065"/>
    </source>
</evidence>
<evidence type="ECO:0000256" key="11">
    <source>
        <dbReference type="ARBA" id="ARBA00023134"/>
    </source>
</evidence>
<keyword evidence="3" id="KW-1003">Cell membrane</keyword>
<feature type="binding site" evidence="14">
    <location>
        <begin position="37"/>
        <end position="41"/>
    </location>
    <ligand>
        <name>GTP</name>
        <dbReference type="ChEBI" id="CHEBI:37565"/>
        <label>1</label>
    </ligand>
</feature>
<feature type="binding site" evidence="14">
    <location>
        <begin position="58"/>
        <end position="61"/>
    </location>
    <ligand>
        <name>GTP</name>
        <dbReference type="ChEBI" id="CHEBI:37565"/>
        <label>1</label>
    </ligand>
</feature>
<feature type="binding site" evidence="14">
    <location>
        <begin position="12"/>
        <end position="19"/>
    </location>
    <ligand>
        <name>GTP</name>
        <dbReference type="ChEBI" id="CHEBI:37565"/>
        <label>1</label>
    </ligand>
</feature>
<dbReference type="NCBIfam" id="TIGR00437">
    <property type="entry name" value="feoB"/>
    <property type="match status" value="1"/>
</dbReference>
<evidence type="ECO:0000256" key="9">
    <source>
        <dbReference type="ARBA" id="ARBA00023004"/>
    </source>
</evidence>
<dbReference type="Gene3D" id="3.40.50.300">
    <property type="entry name" value="P-loop containing nucleotide triphosphate hydrolases"/>
    <property type="match status" value="1"/>
</dbReference>
<dbReference type="PANTHER" id="PTHR43185:SF1">
    <property type="entry name" value="FE(2+) TRANSPORTER FEOB"/>
    <property type="match status" value="1"/>
</dbReference>
<dbReference type="Gene3D" id="1.10.287.1770">
    <property type="match status" value="1"/>
</dbReference>
<accession>A0A5K8AD80</accession>
<comment type="similarity">
    <text evidence="16">Belongs to the TRAFAC class TrmE-Era-EngA-EngB-Septin-like GTPase superfamily. FeoB GTPase (TC 9.A.8) family.</text>
</comment>
<dbReference type="FunFam" id="3.40.50.300:FF:000426">
    <property type="entry name" value="Ferrous iron transport protein B"/>
    <property type="match status" value="1"/>
</dbReference>
<dbReference type="AlphaFoldDB" id="A0A5K8AD80"/>
<dbReference type="Proteomes" id="UP000422108">
    <property type="component" value="Chromosome"/>
</dbReference>
<dbReference type="NCBIfam" id="TIGR00231">
    <property type="entry name" value="small_GTP"/>
    <property type="match status" value="1"/>
</dbReference>
<keyword evidence="4 16" id="KW-0410">Iron transport</keyword>
<dbReference type="RefSeq" id="WP_231717059.1">
    <property type="nucleotide sequence ID" value="NZ_AP021879.1"/>
</dbReference>
<feature type="binding site" evidence="15">
    <location>
        <position position="24"/>
    </location>
    <ligand>
        <name>Mg(2+)</name>
        <dbReference type="ChEBI" id="CHEBI:18420"/>
        <label>2</label>
    </ligand>
</feature>
<keyword evidence="7 14" id="KW-0547">Nucleotide-binding</keyword>
<evidence type="ECO:0000256" key="8">
    <source>
        <dbReference type="ARBA" id="ARBA00022989"/>
    </source>
</evidence>
<dbReference type="GO" id="GO:0005886">
    <property type="term" value="C:plasma membrane"/>
    <property type="evidence" value="ECO:0007669"/>
    <property type="project" value="UniProtKB-SubCell"/>
</dbReference>
<evidence type="ECO:0000256" key="2">
    <source>
        <dbReference type="ARBA" id="ARBA00022448"/>
    </source>
</evidence>
<dbReference type="PANTHER" id="PTHR43185">
    <property type="entry name" value="FERROUS IRON TRANSPORT PROTEIN B"/>
    <property type="match status" value="1"/>
</dbReference>
<keyword evidence="8 16" id="KW-1133">Transmembrane helix</keyword>
<name>A0A5K8AD80_9BACT</name>
<dbReference type="InterPro" id="IPR050860">
    <property type="entry name" value="FeoB_GTPase"/>
</dbReference>
<evidence type="ECO:0000256" key="12">
    <source>
        <dbReference type="ARBA" id="ARBA00023136"/>
    </source>
</evidence>
<evidence type="ECO:0000256" key="15">
    <source>
        <dbReference type="PIRSR" id="PIRSR603373-2"/>
    </source>
</evidence>
<comment type="function">
    <text evidence="16">Probable transporter of a GTP-driven Fe(2+) uptake system.</text>
</comment>
<keyword evidence="15" id="KW-0479">Metal-binding</keyword>
<keyword evidence="6 16" id="KW-0812">Transmembrane</keyword>
<dbReference type="InterPro" id="IPR011642">
    <property type="entry name" value="Gate_dom"/>
</dbReference>
<feature type="binding site" evidence="15">
    <location>
        <position position="26"/>
    </location>
    <ligand>
        <name>Mg(2+)</name>
        <dbReference type="ChEBI" id="CHEBI:18420"/>
        <label>2</label>
    </ligand>
</feature>
<evidence type="ECO:0000256" key="13">
    <source>
        <dbReference type="NCBIfam" id="TIGR00437"/>
    </source>
</evidence>
<evidence type="ECO:0000256" key="5">
    <source>
        <dbReference type="ARBA" id="ARBA00022519"/>
    </source>
</evidence>
<gene>
    <name evidence="18" type="primary">feoB_1</name>
    <name evidence="18" type="ORF">DSCOOX_37010</name>
</gene>
<dbReference type="Pfam" id="PF17910">
    <property type="entry name" value="FeoB_Cyto"/>
    <property type="match status" value="1"/>
</dbReference>
<feature type="binding site" evidence="14">
    <location>
        <begin position="118"/>
        <end position="121"/>
    </location>
    <ligand>
        <name>GTP</name>
        <dbReference type="ChEBI" id="CHEBI:37565"/>
        <label>1</label>
    </ligand>
</feature>
<dbReference type="Pfam" id="PF07670">
    <property type="entry name" value="Gate"/>
    <property type="match status" value="2"/>
</dbReference>
<feature type="transmembrane region" description="Helical" evidence="16">
    <location>
        <begin position="469"/>
        <end position="493"/>
    </location>
</feature>
<keyword evidence="2 16" id="KW-0813">Transport</keyword>
<feature type="binding site" evidence="15">
    <location>
        <position position="23"/>
    </location>
    <ligand>
        <name>Mg(2+)</name>
        <dbReference type="ChEBI" id="CHEBI:18420"/>
        <label>2</label>
    </ligand>
</feature>